<organism evidence="6 7">
    <name type="scientific">Huiozyma naganishii (strain ATCC MYA-139 / BCRC 22969 / CBS 8797 / KCTC 17520 / NBRC 10181 / NCYC 3082 / Yp74L-3)</name>
    <name type="common">Yeast</name>
    <name type="synonym">Kazachstania naganishii</name>
    <dbReference type="NCBI Taxonomy" id="1071383"/>
    <lineage>
        <taxon>Eukaryota</taxon>
        <taxon>Fungi</taxon>
        <taxon>Dikarya</taxon>
        <taxon>Ascomycota</taxon>
        <taxon>Saccharomycotina</taxon>
        <taxon>Saccharomycetes</taxon>
        <taxon>Saccharomycetales</taxon>
        <taxon>Saccharomycetaceae</taxon>
        <taxon>Huiozyma</taxon>
    </lineage>
</organism>
<reference evidence="7" key="2">
    <citation type="submission" date="2012-08" db="EMBL/GenBank/DDBJ databases">
        <title>Genome sequence of Kazachstania naganishii.</title>
        <authorList>
            <person name="Gordon J.L."/>
            <person name="Armisen D."/>
            <person name="Proux-Wera E."/>
            <person name="OhEigeartaigh S.S."/>
            <person name="Byrne K.P."/>
            <person name="Wolfe K.H."/>
        </authorList>
    </citation>
    <scope>NUCLEOTIDE SEQUENCE [LARGE SCALE GENOMIC DNA]</scope>
    <source>
        <strain evidence="7">ATCC MYA-139 / BCRC 22969 / CBS 8797 / CCRC 22969 / KCTC 17520 / NBRC 10181 / NCYC 3082</strain>
    </source>
</reference>
<evidence type="ECO:0000259" key="5">
    <source>
        <dbReference type="Pfam" id="PF02826"/>
    </source>
</evidence>
<dbReference type="Pfam" id="PF02826">
    <property type="entry name" value="2-Hacid_dh_C"/>
    <property type="match status" value="1"/>
</dbReference>
<dbReference type="InterPro" id="IPR029752">
    <property type="entry name" value="D-isomer_DH_CS1"/>
</dbReference>
<dbReference type="GO" id="GO:0016618">
    <property type="term" value="F:hydroxypyruvate reductase [NAD(P)H] activity"/>
    <property type="evidence" value="ECO:0007669"/>
    <property type="project" value="TreeGrafter"/>
</dbReference>
<evidence type="ECO:0000256" key="3">
    <source>
        <dbReference type="RuleBase" id="RU003719"/>
    </source>
</evidence>
<evidence type="ECO:0000313" key="6">
    <source>
        <dbReference type="EMBL" id="CCK70713.1"/>
    </source>
</evidence>
<accession>J7RME0</accession>
<dbReference type="SUPFAM" id="SSF52283">
    <property type="entry name" value="Formate/glycerate dehydrogenase catalytic domain-like"/>
    <property type="match status" value="1"/>
</dbReference>
<dbReference type="EMBL" id="HE978319">
    <property type="protein sequence ID" value="CCK70713.1"/>
    <property type="molecule type" value="Genomic_DNA"/>
</dbReference>
<dbReference type="RefSeq" id="XP_022464959.1">
    <property type="nucleotide sequence ID" value="XM_022608466.1"/>
</dbReference>
<evidence type="ECO:0000259" key="4">
    <source>
        <dbReference type="Pfam" id="PF00389"/>
    </source>
</evidence>
<reference evidence="6 7" key="1">
    <citation type="journal article" date="2011" name="Proc. Natl. Acad. Sci. U.S.A.">
        <title>Evolutionary erosion of yeast sex chromosomes by mating-type switching accidents.</title>
        <authorList>
            <person name="Gordon J.L."/>
            <person name="Armisen D."/>
            <person name="Proux-Wera E."/>
            <person name="Oheigeartaigh S.S."/>
            <person name="Byrne K.P."/>
            <person name="Wolfe K.H."/>
        </authorList>
    </citation>
    <scope>NUCLEOTIDE SEQUENCE [LARGE SCALE GENOMIC DNA]</scope>
    <source>
        <strain evidence="7">ATCC MYA-139 / BCRC 22969 / CBS 8797 / CCRC 22969 / KCTC 17520 / NBRC 10181 / NCYC 3082</strain>
    </source>
</reference>
<dbReference type="PANTHER" id="PTHR10996:SF257">
    <property type="entry name" value="GLYOXYLATE REDUCTASE 1"/>
    <property type="match status" value="1"/>
</dbReference>
<evidence type="ECO:0008006" key="8">
    <source>
        <dbReference type="Google" id="ProtNLM"/>
    </source>
</evidence>
<dbReference type="OrthoDB" id="9991913at2759"/>
<dbReference type="OMA" id="PHIAWAY"/>
<dbReference type="KEGG" id="kng:KNAG_0F00440"/>
<protein>
    <recommendedName>
        <fullName evidence="8">D-isomer specific 2-hydroxyacid dehydrogenase NAD-binding domain-containing protein</fullName>
    </recommendedName>
</protein>
<dbReference type="GO" id="GO:0051287">
    <property type="term" value="F:NAD binding"/>
    <property type="evidence" value="ECO:0007669"/>
    <property type="project" value="InterPro"/>
</dbReference>
<keyword evidence="7" id="KW-1185">Reference proteome</keyword>
<comment type="similarity">
    <text evidence="1 3">Belongs to the D-isomer specific 2-hydroxyacid dehydrogenase family.</text>
</comment>
<dbReference type="PROSITE" id="PS00065">
    <property type="entry name" value="D_2_HYDROXYACID_DH_1"/>
    <property type="match status" value="1"/>
</dbReference>
<dbReference type="Pfam" id="PF00389">
    <property type="entry name" value="2-Hacid_dh"/>
    <property type="match status" value="1"/>
</dbReference>
<dbReference type="GeneID" id="34526428"/>
<dbReference type="PANTHER" id="PTHR10996">
    <property type="entry name" value="2-HYDROXYACID DEHYDROGENASE-RELATED"/>
    <property type="match status" value="1"/>
</dbReference>
<dbReference type="Gene3D" id="3.40.50.720">
    <property type="entry name" value="NAD(P)-binding Rossmann-like Domain"/>
    <property type="match status" value="2"/>
</dbReference>
<dbReference type="InterPro" id="IPR029753">
    <property type="entry name" value="D-isomer_DH_CS"/>
</dbReference>
<gene>
    <name evidence="6" type="primary">KNAG0F00440</name>
    <name evidence="6" type="ordered locus">KNAG_0F00440</name>
</gene>
<evidence type="ECO:0000256" key="1">
    <source>
        <dbReference type="ARBA" id="ARBA00005854"/>
    </source>
</evidence>
<name>J7RME0_HUIN7</name>
<dbReference type="FunFam" id="3.40.50.720:FF:000026">
    <property type="entry name" value="Glyoxylate/hydroxypyruvate reductase B"/>
    <property type="match status" value="1"/>
</dbReference>
<dbReference type="InterPro" id="IPR050223">
    <property type="entry name" value="D-isomer_2-hydroxyacid_DH"/>
</dbReference>
<dbReference type="SUPFAM" id="SSF51735">
    <property type="entry name" value="NAD(P)-binding Rossmann-fold domains"/>
    <property type="match status" value="1"/>
</dbReference>
<feature type="domain" description="D-isomer specific 2-hydroxyacid dehydrogenase NAD-binding" evidence="5">
    <location>
        <begin position="125"/>
        <end position="302"/>
    </location>
</feature>
<dbReference type="GO" id="GO:0030267">
    <property type="term" value="F:glyoxylate reductase (NADPH) activity"/>
    <property type="evidence" value="ECO:0007669"/>
    <property type="project" value="TreeGrafter"/>
</dbReference>
<dbReference type="InterPro" id="IPR006140">
    <property type="entry name" value="D-isomer_DH_NAD-bd"/>
</dbReference>
<proteinExistence type="inferred from homology"/>
<dbReference type="PROSITE" id="PS00671">
    <property type="entry name" value="D_2_HYDROXYACID_DH_3"/>
    <property type="match status" value="1"/>
</dbReference>
<dbReference type="GO" id="GO:0047964">
    <property type="term" value="F:glyoxylate reductase (NADH) activity"/>
    <property type="evidence" value="ECO:0007669"/>
    <property type="project" value="EnsemblFungi"/>
</dbReference>
<sequence length="345" mass="38499">MSKPIVLRLGDVLFAQKVWDQFEEVAEVVTIDETVSREEFFKLLKDPKCKASQAKVITHTVQSLPNVGKWDKEVADHLPDSVIAVCHNGAGYDQIEVEHFNKRHIQVSNTPKLVNHATADTHTFLVLGALRNYSYGYRNFMAGKWPELGEDAGGPFGHDPEGKVVGILGFGNIGHSIAKRLRPHLFSKIIYYNRKRLPAEEEDGCEWVPLDELLATADVISVSLPLNPATRHFVNAETFKKMKDGVVIVNTARGAVIDERALVDALKSGKVRSAGLDVFEYEPQVTKELMEMPQVLGLPHMGTHTIESRQNMEEFVIANARSAAEKGKVLSIVPELKDEDWVKKL</sequence>
<evidence type="ECO:0000256" key="2">
    <source>
        <dbReference type="ARBA" id="ARBA00023002"/>
    </source>
</evidence>
<dbReference type="CDD" id="cd12168">
    <property type="entry name" value="Mand_dh_like"/>
    <property type="match status" value="1"/>
</dbReference>
<dbReference type="STRING" id="1071383.J7RME0"/>
<dbReference type="HOGENOM" id="CLU_019796_1_2_1"/>
<keyword evidence="2 3" id="KW-0560">Oxidoreductase</keyword>
<feature type="domain" description="D-isomer specific 2-hydroxyacid dehydrogenase catalytic" evidence="4">
    <location>
        <begin position="16"/>
        <end position="333"/>
    </location>
</feature>
<dbReference type="AlphaFoldDB" id="J7RME0"/>
<evidence type="ECO:0000313" key="7">
    <source>
        <dbReference type="Proteomes" id="UP000006310"/>
    </source>
</evidence>
<dbReference type="InterPro" id="IPR006139">
    <property type="entry name" value="D-isomer_2_OHA_DH_cat_dom"/>
</dbReference>
<dbReference type="eggNOG" id="KOG0069">
    <property type="taxonomic scope" value="Eukaryota"/>
</dbReference>
<dbReference type="InterPro" id="IPR036291">
    <property type="entry name" value="NAD(P)-bd_dom_sf"/>
</dbReference>
<dbReference type="GO" id="GO:0005829">
    <property type="term" value="C:cytosol"/>
    <property type="evidence" value="ECO:0007669"/>
    <property type="project" value="TreeGrafter"/>
</dbReference>
<dbReference type="GO" id="GO:0009436">
    <property type="term" value="P:glyoxylate catabolic process"/>
    <property type="evidence" value="ECO:0007669"/>
    <property type="project" value="EnsemblFungi"/>
</dbReference>
<dbReference type="Proteomes" id="UP000006310">
    <property type="component" value="Chromosome 6"/>
</dbReference>